<proteinExistence type="predicted"/>
<evidence type="ECO:0000256" key="1">
    <source>
        <dbReference type="SAM" id="MobiDB-lite"/>
    </source>
</evidence>
<organism evidence="2 3">
    <name type="scientific">Prorocentrum cordatum</name>
    <dbReference type="NCBI Taxonomy" id="2364126"/>
    <lineage>
        <taxon>Eukaryota</taxon>
        <taxon>Sar</taxon>
        <taxon>Alveolata</taxon>
        <taxon>Dinophyceae</taxon>
        <taxon>Prorocentrales</taxon>
        <taxon>Prorocentraceae</taxon>
        <taxon>Prorocentrum</taxon>
    </lineage>
</organism>
<keyword evidence="3" id="KW-1185">Reference proteome</keyword>
<evidence type="ECO:0000313" key="3">
    <source>
        <dbReference type="Proteomes" id="UP001189429"/>
    </source>
</evidence>
<dbReference type="Proteomes" id="UP001189429">
    <property type="component" value="Unassembled WGS sequence"/>
</dbReference>
<comment type="caution">
    <text evidence="2">The sequence shown here is derived from an EMBL/GenBank/DDBJ whole genome shotgun (WGS) entry which is preliminary data.</text>
</comment>
<sequence length="172" mass="18479">MLSRDPARRPTPSALLEQGVFGSSKSHPQDEDMEVPESAVVPKPEADDAQGDPLEGKHIFDPAEATQESAPTQSGELKITTALELQPPKAYGILGRAGLQVQSIVAASQMGGSAQWTLERCLLQCDSGVSELEESTRWRSARWLCEGTTSMLSLRHPSPTARRSVLCTPSAP</sequence>
<evidence type="ECO:0000313" key="2">
    <source>
        <dbReference type="EMBL" id="CAK0851387.1"/>
    </source>
</evidence>
<dbReference type="EMBL" id="CAUYUJ010015233">
    <property type="protein sequence ID" value="CAK0851387.1"/>
    <property type="molecule type" value="Genomic_DNA"/>
</dbReference>
<protein>
    <submittedName>
        <fullName evidence="2">Uncharacterized protein</fullName>
    </submittedName>
</protein>
<reference evidence="2" key="1">
    <citation type="submission" date="2023-10" db="EMBL/GenBank/DDBJ databases">
        <authorList>
            <person name="Chen Y."/>
            <person name="Shah S."/>
            <person name="Dougan E. K."/>
            <person name="Thang M."/>
            <person name="Chan C."/>
        </authorList>
    </citation>
    <scope>NUCLEOTIDE SEQUENCE [LARGE SCALE GENOMIC DNA]</scope>
</reference>
<name>A0ABN9TYG7_9DINO</name>
<feature type="region of interest" description="Disordered" evidence="1">
    <location>
        <begin position="1"/>
        <end position="57"/>
    </location>
</feature>
<accession>A0ABN9TYG7</accession>
<gene>
    <name evidence="2" type="ORF">PCOR1329_LOCUS43544</name>
</gene>